<protein>
    <submittedName>
        <fullName evidence="3">Uma2 family endonuclease</fullName>
    </submittedName>
</protein>
<dbReference type="Pfam" id="PF05685">
    <property type="entry name" value="Uma2"/>
    <property type="match status" value="1"/>
</dbReference>
<evidence type="ECO:0000313" key="2">
    <source>
        <dbReference type="EMBL" id="GEQ20921.1"/>
    </source>
</evidence>
<reference evidence="3 5" key="2">
    <citation type="submission" date="2020-01" db="EMBL/GenBank/DDBJ databases">
        <title>Genome sequence of a 1,3-propanediol producer, Clostridium butyricum S3.</title>
        <authorList>
            <person name="Zhou J."/>
        </authorList>
    </citation>
    <scope>NUCLEOTIDE SEQUENCE [LARGE SCALE GENOMIC DNA]</scope>
    <source>
        <strain evidence="3 5">S3</strain>
    </source>
</reference>
<dbReference type="Proteomes" id="UP000321089">
    <property type="component" value="Unassembled WGS sequence"/>
</dbReference>
<comment type="caution">
    <text evidence="2">The sequence shown here is derived from an EMBL/GenBank/DDBJ whole genome shotgun (WGS) entry which is preliminary data.</text>
</comment>
<dbReference type="GO" id="GO:0004519">
    <property type="term" value="F:endonuclease activity"/>
    <property type="evidence" value="ECO:0007669"/>
    <property type="project" value="UniProtKB-KW"/>
</dbReference>
<dbReference type="EMBL" id="BKBC01000014">
    <property type="protein sequence ID" value="GEQ20921.1"/>
    <property type="molecule type" value="Genomic_DNA"/>
</dbReference>
<organism evidence="2 4">
    <name type="scientific">Clostridium butyricum</name>
    <dbReference type="NCBI Taxonomy" id="1492"/>
    <lineage>
        <taxon>Bacteria</taxon>
        <taxon>Bacillati</taxon>
        <taxon>Bacillota</taxon>
        <taxon>Clostridia</taxon>
        <taxon>Eubacteriales</taxon>
        <taxon>Clostridiaceae</taxon>
        <taxon>Clostridium</taxon>
    </lineage>
</organism>
<reference evidence="2 4" key="1">
    <citation type="submission" date="2019-07" db="EMBL/GenBank/DDBJ databases">
        <title>Whole genome shotgun sequence of Clostridium butyricum NBRC 3858.</title>
        <authorList>
            <person name="Hosoyama A."/>
            <person name="Uohara A."/>
            <person name="Ohji S."/>
            <person name="Ichikawa N."/>
        </authorList>
    </citation>
    <scope>NUCLEOTIDE SEQUENCE [LARGE SCALE GENOMIC DNA]</scope>
    <source>
        <strain evidence="2 4">NBRC 3858</strain>
    </source>
</reference>
<dbReference type="PANTHER" id="PTHR36558">
    <property type="entry name" value="GLR1098 PROTEIN"/>
    <property type="match status" value="1"/>
</dbReference>
<feature type="domain" description="Putative restriction endonuclease" evidence="1">
    <location>
        <begin position="12"/>
        <end position="179"/>
    </location>
</feature>
<dbReference type="SUPFAM" id="SSF52980">
    <property type="entry name" value="Restriction endonuclease-like"/>
    <property type="match status" value="1"/>
</dbReference>
<proteinExistence type="predicted"/>
<accession>A0A512TLJ5</accession>
<dbReference type="AlphaFoldDB" id="A0A512TLJ5"/>
<name>A0A512TLJ5_CLOBU</name>
<dbReference type="Proteomes" id="UP000474042">
    <property type="component" value="Unassembled WGS sequence"/>
</dbReference>
<evidence type="ECO:0000313" key="5">
    <source>
        <dbReference type="Proteomes" id="UP000474042"/>
    </source>
</evidence>
<gene>
    <name evidence="2" type="ORF">CBU02nite_14270</name>
    <name evidence="3" type="ORF">GND98_010085</name>
</gene>
<evidence type="ECO:0000313" key="4">
    <source>
        <dbReference type="Proteomes" id="UP000321089"/>
    </source>
</evidence>
<keyword evidence="3" id="KW-0255">Endonuclease</keyword>
<dbReference type="CDD" id="cd06260">
    <property type="entry name" value="DUF820-like"/>
    <property type="match status" value="1"/>
</dbReference>
<dbReference type="InterPro" id="IPR011335">
    <property type="entry name" value="Restrct_endonuc-II-like"/>
</dbReference>
<keyword evidence="3" id="KW-0540">Nuclease</keyword>
<sequence>MNLRFDHFISLDEFEKIQEENAEYKAEYNNGEILLSSNSSRNHNKIIRKIMQGIGGFFDNTKCEYYNEQIEVIFKNNNEVYKYKPDIFVICDDFEEEGESIVGVPKIIFEVVSENYEHYDYFIKLRTYEKFKVPEYNIVNQYGNIIQYILKDDKFTVNTSFHKDEIYKSAIFPDLTIDLKYVF</sequence>
<dbReference type="Gene3D" id="3.90.1570.10">
    <property type="entry name" value="tt1808, chain A"/>
    <property type="match status" value="1"/>
</dbReference>
<dbReference type="InterPro" id="IPR012296">
    <property type="entry name" value="Nuclease_put_TT1808"/>
</dbReference>
<keyword evidence="3" id="KW-0378">Hydrolase</keyword>
<evidence type="ECO:0000259" key="1">
    <source>
        <dbReference type="Pfam" id="PF05685"/>
    </source>
</evidence>
<dbReference type="InterPro" id="IPR008538">
    <property type="entry name" value="Uma2"/>
</dbReference>
<dbReference type="PANTHER" id="PTHR36558:SF1">
    <property type="entry name" value="RESTRICTION ENDONUCLEASE DOMAIN-CONTAINING PROTEIN-RELATED"/>
    <property type="match status" value="1"/>
</dbReference>
<dbReference type="EMBL" id="WOFV02000027">
    <property type="protein sequence ID" value="NAS18212.1"/>
    <property type="molecule type" value="Genomic_DNA"/>
</dbReference>
<dbReference type="RefSeq" id="WP_024038690.1">
    <property type="nucleotide sequence ID" value="NZ_BKBC01000014.1"/>
</dbReference>
<evidence type="ECO:0000313" key="3">
    <source>
        <dbReference type="EMBL" id="NAS18212.1"/>
    </source>
</evidence>